<organism evidence="3 4">
    <name type="scientific">Alloalcanivorax marinus</name>
    <dbReference type="NCBI Taxonomy" id="1177169"/>
    <lineage>
        <taxon>Bacteria</taxon>
        <taxon>Pseudomonadati</taxon>
        <taxon>Pseudomonadota</taxon>
        <taxon>Gammaproteobacteria</taxon>
        <taxon>Oceanospirillales</taxon>
        <taxon>Alcanivoracaceae</taxon>
        <taxon>Alloalcanivorax</taxon>
    </lineage>
</organism>
<keyword evidence="1" id="KW-0732">Signal</keyword>
<evidence type="ECO:0000313" key="3">
    <source>
        <dbReference type="EMBL" id="MCC4307885.1"/>
    </source>
</evidence>
<evidence type="ECO:0000256" key="1">
    <source>
        <dbReference type="SAM" id="SignalP"/>
    </source>
</evidence>
<feature type="chain" id="PRO_5040212502" evidence="1">
    <location>
        <begin position="29"/>
        <end position="334"/>
    </location>
</feature>
<comment type="caution">
    <text evidence="3">The sequence shown here is derived from an EMBL/GenBank/DDBJ whole genome shotgun (WGS) entry which is preliminary data.</text>
</comment>
<evidence type="ECO:0000313" key="4">
    <source>
        <dbReference type="Proteomes" id="UP001108027"/>
    </source>
</evidence>
<keyword evidence="4" id="KW-1185">Reference proteome</keyword>
<dbReference type="GO" id="GO:0009228">
    <property type="term" value="P:thiamine biosynthetic process"/>
    <property type="evidence" value="ECO:0007669"/>
    <property type="project" value="InterPro"/>
</dbReference>
<dbReference type="InterPro" id="IPR027939">
    <property type="entry name" value="NMT1/THI5"/>
</dbReference>
<dbReference type="Gene3D" id="3.40.190.10">
    <property type="entry name" value="Periplasmic binding protein-like II"/>
    <property type="match status" value="2"/>
</dbReference>
<reference evidence="3" key="1">
    <citation type="submission" date="2021-10" db="EMBL/GenBank/DDBJ databases">
        <title>The diversity and Nitrogen Metabolism of Culturable Nitrate-Utilizing Bacteria Within the Oxygen Minimum Zone of the Changjiang (Yangtze River)Estuary.</title>
        <authorList>
            <person name="Zhang D."/>
            <person name="Zheng J."/>
            <person name="Liu S."/>
            <person name="He W."/>
        </authorList>
    </citation>
    <scope>NUCLEOTIDE SEQUENCE</scope>
    <source>
        <strain evidence="3">FXH-223</strain>
    </source>
</reference>
<sequence length="334" mass="34609">MLTRRSFLAAGSAGFALCASGLAVPVRAATSVQVAEAIRLAMYAPLYVAAHMGLYAKNGLDVEINSAGGIALPIPLLLSGRSLIGVTSPGMSVNARREGASIKNIAKIVGGVSMWAIARPGSEIASIEDLKGKTIATLKFPSSTIQVPTFAINKVLGMTPEEAGITFLELPPGAQATAVKEGRADVATAFEWDVSVGVQQFGLEPVLSLADIIGPTCFTTAMATQASIDGQPEAMQGFCNALAEAMTAMHADHSLLPAVGPRFFPQVDPAVMKSAARNFFSSETAIPTTPTISEAEWQSAMELELGGGSIAKAEPFDEMVDNTFAQAAASEYGA</sequence>
<dbReference type="EMBL" id="JAJGNA010000004">
    <property type="protein sequence ID" value="MCC4307885.1"/>
    <property type="molecule type" value="Genomic_DNA"/>
</dbReference>
<name>A0A9Q3UK53_9GAMM</name>
<proteinExistence type="predicted"/>
<evidence type="ECO:0000259" key="2">
    <source>
        <dbReference type="Pfam" id="PF09084"/>
    </source>
</evidence>
<dbReference type="PROSITE" id="PS51318">
    <property type="entry name" value="TAT"/>
    <property type="match status" value="1"/>
</dbReference>
<accession>A0A9Q3UK53</accession>
<dbReference type="AlphaFoldDB" id="A0A9Q3UK53"/>
<gene>
    <name evidence="3" type="ORF">LL252_04805</name>
</gene>
<dbReference type="Proteomes" id="UP001108027">
    <property type="component" value="Unassembled WGS sequence"/>
</dbReference>
<dbReference type="PANTHER" id="PTHR31528:SF3">
    <property type="entry name" value="THIAMINE BIOSYNTHESIS PROTEIN HI_0357-RELATED"/>
    <property type="match status" value="1"/>
</dbReference>
<dbReference type="PANTHER" id="PTHR31528">
    <property type="entry name" value="4-AMINO-5-HYDROXYMETHYL-2-METHYLPYRIMIDINE PHOSPHATE SYNTHASE THI11-RELATED"/>
    <property type="match status" value="1"/>
</dbReference>
<protein>
    <submittedName>
        <fullName evidence="3">ABC transporter substrate-binding protein</fullName>
    </submittedName>
</protein>
<dbReference type="Pfam" id="PF09084">
    <property type="entry name" value="NMT1"/>
    <property type="match status" value="1"/>
</dbReference>
<dbReference type="RefSeq" id="WP_228233259.1">
    <property type="nucleotide sequence ID" value="NZ_JAJGNA010000004.1"/>
</dbReference>
<feature type="domain" description="SsuA/THI5-like" evidence="2">
    <location>
        <begin position="43"/>
        <end position="252"/>
    </location>
</feature>
<dbReference type="SUPFAM" id="SSF53850">
    <property type="entry name" value="Periplasmic binding protein-like II"/>
    <property type="match status" value="1"/>
</dbReference>
<feature type="signal peptide" evidence="1">
    <location>
        <begin position="1"/>
        <end position="28"/>
    </location>
</feature>
<dbReference type="InterPro" id="IPR006311">
    <property type="entry name" value="TAT_signal"/>
</dbReference>
<dbReference type="InterPro" id="IPR015168">
    <property type="entry name" value="SsuA/THI5"/>
</dbReference>